<name>A0ABU9LQ20_9BACT</name>
<keyword evidence="1" id="KW-0732">Signal</keyword>
<evidence type="ECO:0008006" key="4">
    <source>
        <dbReference type="Google" id="ProtNLM"/>
    </source>
</evidence>
<organism evidence="2 3">
    <name type="scientific">Hymenobacter segetis</name>
    <dbReference type="NCBI Taxonomy" id="2025509"/>
    <lineage>
        <taxon>Bacteria</taxon>
        <taxon>Pseudomonadati</taxon>
        <taxon>Bacteroidota</taxon>
        <taxon>Cytophagia</taxon>
        <taxon>Cytophagales</taxon>
        <taxon>Hymenobacteraceae</taxon>
        <taxon>Hymenobacter</taxon>
    </lineage>
</organism>
<feature type="chain" id="PRO_5045413403" description="T9SS type A sorting domain-containing protein" evidence="1">
    <location>
        <begin position="25"/>
        <end position="881"/>
    </location>
</feature>
<evidence type="ECO:0000313" key="3">
    <source>
        <dbReference type="Proteomes" id="UP001479606"/>
    </source>
</evidence>
<protein>
    <recommendedName>
        <fullName evidence="4">T9SS type A sorting domain-containing protein</fullName>
    </recommendedName>
</protein>
<gene>
    <name evidence="2" type="ORF">AAFH49_01555</name>
</gene>
<feature type="signal peptide" evidence="1">
    <location>
        <begin position="1"/>
        <end position="24"/>
    </location>
</feature>
<evidence type="ECO:0000313" key="2">
    <source>
        <dbReference type="EMBL" id="MEL5992874.1"/>
    </source>
</evidence>
<dbReference type="EMBL" id="JBCEVZ010000002">
    <property type="protein sequence ID" value="MEL5992874.1"/>
    <property type="molecule type" value="Genomic_DNA"/>
</dbReference>
<dbReference type="Proteomes" id="UP001479606">
    <property type="component" value="Unassembled WGS sequence"/>
</dbReference>
<sequence>MKKNLLPALLSLLLLLNLCGPARAATPPLAPGRPLAEALNPDGTLKAGANGSFDARAFRMQTAPDGRPVFRPAGVAGTGDERWQNGFGLPNGADSQVQVVVRAGNNIYIGGAFTVVGTISANRVAKWDGTSWSALGAGIPGNGVFDIYVHALAVASNGDVFVAGRFSQAGGVAANHVARWNGTAWSSLGTGTANGVSAGSGYEVSALAIADNGNVYAGGNFAQAGGVAAANVACWNGTAWSALGLGIPNGAASYVLALAVAANGDVYAGGQFMLAGGASANNVAKWNGTTWSLLASGGTNGTNSAVGSLAVAGNGDLYAGGIFSQAGGVSVNRIARWNGTVWSPLGTGGVNGANATVGALVVASTGDLYVSSSFTPAGGVSANQVARWNGTAWSAVGSSFADGYVAGLAVDAAGEVFVGGNFTLAGGTSANRLARWNGSAWSPWALGSGIANGINGSVYALAVAANGDVYAGGKFTQAGGVSANNIARWNGTAWAALGTGTSTGIYPSWVNALAVAANGDVYVGGNFTQAGSTPANNVARWSNGTWNSLGSGPANGVNSYVYALAIASNGGVYAGGGFTQAGGASANRVACWNGTGWNSLGTGLDSYVSALALAANGDVYAGGDFTHAGSITTRYIARWNGTGWSALGTGTGVTNGVGASVFSMAIAATGDLYVGGTLSNAGSISANSVARWNGSNWSILGTGAANGVGSPVLSLVVTGIGEVYVGGTQFSQAGGVPASRVAKWNGATWSGLGTGTNDVVWALALGANGKLYAGGDFTTTGDGSKHLAHVGIYDSNALLATKAATATPAAQLFPNPAHGTATLRLPAGAARQPLLLIDALGRAVRRYPAPAASDVELDLRGLPAGTYVVRCGQFSQRLVVE</sequence>
<dbReference type="PANTHER" id="PTHR31778">
    <property type="entry name" value="BUD SITE SELECTION PROTEIN RAX2"/>
    <property type="match status" value="1"/>
</dbReference>
<dbReference type="PANTHER" id="PTHR31778:SF2">
    <property type="entry name" value="BUD SITE SELECTION PROTEIN RAX2"/>
    <property type="match status" value="1"/>
</dbReference>
<proteinExistence type="predicted"/>
<comment type="caution">
    <text evidence="2">The sequence shown here is derived from an EMBL/GenBank/DDBJ whole genome shotgun (WGS) entry which is preliminary data.</text>
</comment>
<dbReference type="SUPFAM" id="SSF50965">
    <property type="entry name" value="Galactose oxidase, central domain"/>
    <property type="match status" value="2"/>
</dbReference>
<reference evidence="2 3" key="1">
    <citation type="journal article" date="2018" name="Arch. Microbiol.">
        <title>Hymenobacter segetis sp. nov., isolated from soil.</title>
        <authorList>
            <person name="Ten L.N."/>
            <person name="Lim S.J."/>
            <person name="Kim B.O."/>
            <person name="Kang I.K."/>
            <person name="Jung H.Y."/>
        </authorList>
    </citation>
    <scope>NUCLEOTIDE SEQUENCE [LARGE SCALE GENOMIC DNA]</scope>
    <source>
        <strain evidence="2 3">S7-3-11</strain>
    </source>
</reference>
<dbReference type="SUPFAM" id="SSF63829">
    <property type="entry name" value="Calcium-dependent phosphotriesterase"/>
    <property type="match status" value="1"/>
</dbReference>
<dbReference type="InterPro" id="IPR011043">
    <property type="entry name" value="Gal_Oxase/kelch_b-propeller"/>
</dbReference>
<accession>A0ABU9LQ20</accession>
<dbReference type="RefSeq" id="WP_342295472.1">
    <property type="nucleotide sequence ID" value="NZ_JBCEVZ010000002.1"/>
</dbReference>
<evidence type="ECO:0000256" key="1">
    <source>
        <dbReference type="SAM" id="SignalP"/>
    </source>
</evidence>
<keyword evidence="3" id="KW-1185">Reference proteome</keyword>